<protein>
    <submittedName>
        <fullName evidence="1">Sulfur reduction protein DsrE</fullName>
    </submittedName>
</protein>
<reference evidence="1 2" key="1">
    <citation type="submission" date="2020-02" db="EMBL/GenBank/DDBJ databases">
        <title>The whole genome sequence of CPCC 205119.</title>
        <authorList>
            <person name="Jiang Z."/>
        </authorList>
    </citation>
    <scope>NUCLEOTIDE SEQUENCE [LARGE SCALE GENOMIC DNA]</scope>
    <source>
        <strain evidence="1 2">CPCC 205119</strain>
    </source>
</reference>
<proteinExistence type="predicted"/>
<dbReference type="InterPro" id="IPR027396">
    <property type="entry name" value="DsrEFH-like"/>
</dbReference>
<dbReference type="AlphaFoldDB" id="A0A7K3WFA0"/>
<evidence type="ECO:0000313" key="2">
    <source>
        <dbReference type="Proteomes" id="UP000470470"/>
    </source>
</evidence>
<dbReference type="Proteomes" id="UP000470470">
    <property type="component" value="Unassembled WGS sequence"/>
</dbReference>
<comment type="caution">
    <text evidence="1">The sequence shown here is derived from an EMBL/GenBank/DDBJ whole genome shotgun (WGS) entry which is preliminary data.</text>
</comment>
<keyword evidence="2" id="KW-1185">Reference proteome</keyword>
<sequence length="122" mass="12973">MKVAYVFSTSGHTASYKLGRMILPQLEENRHGAEVVGMMFFDDNNYVLRSGDPIGERLSKVALEQNILLMMCDQCAIERGLAEGEAGAATVAAGVVDGVAVGCFPDLYGALAGNPPDHIITL</sequence>
<name>A0A7K3WFA0_9ACTN</name>
<dbReference type="EMBL" id="JAAGWK010000011">
    <property type="protein sequence ID" value="NEL54370.1"/>
    <property type="molecule type" value="Genomic_DNA"/>
</dbReference>
<accession>A0A7K3WFA0</accession>
<gene>
    <name evidence="1" type="ORF">G1H19_10190</name>
</gene>
<dbReference type="SUPFAM" id="SSF75169">
    <property type="entry name" value="DsrEFH-like"/>
    <property type="match status" value="1"/>
</dbReference>
<evidence type="ECO:0000313" key="1">
    <source>
        <dbReference type="EMBL" id="NEL54370.1"/>
    </source>
</evidence>
<dbReference type="NCBIfam" id="NF040913">
    <property type="entry name" value="DsrE_rel_ELSE"/>
    <property type="match status" value="1"/>
</dbReference>
<organism evidence="1 2">
    <name type="scientific">Goekera deserti</name>
    <dbReference type="NCBI Taxonomy" id="2497753"/>
    <lineage>
        <taxon>Bacteria</taxon>
        <taxon>Bacillati</taxon>
        <taxon>Actinomycetota</taxon>
        <taxon>Actinomycetes</taxon>
        <taxon>Geodermatophilales</taxon>
        <taxon>Geodermatophilaceae</taxon>
        <taxon>Goekera</taxon>
    </lineage>
</organism>
<dbReference type="RefSeq" id="WP_152727597.1">
    <property type="nucleotide sequence ID" value="NZ_JAABOZ010000001.1"/>
</dbReference>